<dbReference type="PRINTS" id="PR00419">
    <property type="entry name" value="ADXRDTASE"/>
</dbReference>
<dbReference type="EMBL" id="SGXC01000002">
    <property type="protein sequence ID" value="RZS80472.1"/>
    <property type="molecule type" value="Genomic_DNA"/>
</dbReference>
<comment type="caution">
    <text evidence="2">The sequence shown here is derived from an EMBL/GenBank/DDBJ whole genome shotgun (WGS) entry which is preliminary data.</text>
</comment>
<dbReference type="Gene3D" id="3.50.50.60">
    <property type="entry name" value="FAD/NAD(P)-binding domain"/>
    <property type="match status" value="1"/>
</dbReference>
<dbReference type="Pfam" id="PF01593">
    <property type="entry name" value="Amino_oxidase"/>
    <property type="match status" value="1"/>
</dbReference>
<feature type="domain" description="Amine oxidase" evidence="1">
    <location>
        <begin position="32"/>
        <end position="462"/>
    </location>
</feature>
<reference evidence="2 3" key="1">
    <citation type="submission" date="2019-02" db="EMBL/GenBank/DDBJ databases">
        <title>Genomic Encyclopedia of Type Strains, Phase IV (KMG-IV): sequencing the most valuable type-strain genomes for metagenomic binning, comparative biology and taxonomic classification.</title>
        <authorList>
            <person name="Goeker M."/>
        </authorList>
    </citation>
    <scope>NUCLEOTIDE SEQUENCE [LARGE SCALE GENOMIC DNA]</scope>
    <source>
        <strain evidence="2 3">K24</strain>
    </source>
</reference>
<organism evidence="2 3">
    <name type="scientific">Pigmentiphaga kullae</name>
    <dbReference type="NCBI Taxonomy" id="151784"/>
    <lineage>
        <taxon>Bacteria</taxon>
        <taxon>Pseudomonadati</taxon>
        <taxon>Pseudomonadota</taxon>
        <taxon>Betaproteobacteria</taxon>
        <taxon>Burkholderiales</taxon>
        <taxon>Alcaligenaceae</taxon>
        <taxon>Pigmentiphaga</taxon>
    </lineage>
</organism>
<sequence>MEDLRDRRPDPVAPDRGLNGAPRAAVVGAGWAGLAAAHALASRGYAVTVYEAAREVGGRARTVASRAGDNAFAAPLDNGQHLLLGAYTDTLALMRELGQDPDTLLLRAPLRLASADGRFALRAPRLPSPLHGAAALLGVRGLSAGARWAALRFVLGLRRQKWLAAGQGETFAQAGGSPTVAHLLAVWNQPEEIIIRLWRPLCLAALNTPPEQACARLFAAVLRDSLDAPRSHSDLLLPRCDLSSLWPRAAAARHDLRPGHAVREVAVEDEQVRVDGEPYAAAVLAVPPGIAARLLPPHPEMTAVQRALRAFRHLPIATLTVRLAAPFRLAFPMLMLTEDPARGHLGQWVFDRRALLGHDTAHGELAVVVSAASAFEGRDRAACAAGLLDQLREQLSGTGASGLPQVEHWELLIDKRATFAAEPDLARPGNATVWPRLALCGDWTDTGYPGTLEGAVRSGLHAGRLLADTQGIR</sequence>
<dbReference type="InterPro" id="IPR017830">
    <property type="entry name" value="SQase_HpnE"/>
</dbReference>
<evidence type="ECO:0000313" key="3">
    <source>
        <dbReference type="Proteomes" id="UP000292445"/>
    </source>
</evidence>
<name>A0A4Q7NBU2_9BURK</name>
<dbReference type="GO" id="GO:0016491">
    <property type="term" value="F:oxidoreductase activity"/>
    <property type="evidence" value="ECO:0007669"/>
    <property type="project" value="InterPro"/>
</dbReference>
<gene>
    <name evidence="2" type="ORF">EV675_3074</name>
</gene>
<dbReference type="SUPFAM" id="SSF51905">
    <property type="entry name" value="FAD/NAD(P)-binding domain"/>
    <property type="match status" value="1"/>
</dbReference>
<dbReference type="PANTHER" id="PTHR42923:SF47">
    <property type="entry name" value="BLR3003 PROTEIN"/>
    <property type="match status" value="1"/>
</dbReference>
<accession>A0A4Q7NBU2</accession>
<dbReference type="Proteomes" id="UP000292445">
    <property type="component" value="Unassembled WGS sequence"/>
</dbReference>
<dbReference type="AlphaFoldDB" id="A0A4Q7NBU2"/>
<dbReference type="NCBIfam" id="TIGR03467">
    <property type="entry name" value="HpnE"/>
    <property type="match status" value="1"/>
</dbReference>
<evidence type="ECO:0000259" key="1">
    <source>
        <dbReference type="Pfam" id="PF01593"/>
    </source>
</evidence>
<protein>
    <submittedName>
        <fullName evidence="2">Squalene-associated FAD-dependent desaturase</fullName>
    </submittedName>
</protein>
<proteinExistence type="predicted"/>
<dbReference type="PANTHER" id="PTHR42923">
    <property type="entry name" value="PROTOPORPHYRINOGEN OXIDASE"/>
    <property type="match status" value="1"/>
</dbReference>
<dbReference type="InterPro" id="IPR036188">
    <property type="entry name" value="FAD/NAD-bd_sf"/>
</dbReference>
<dbReference type="InterPro" id="IPR002937">
    <property type="entry name" value="Amino_oxidase"/>
</dbReference>
<evidence type="ECO:0000313" key="2">
    <source>
        <dbReference type="EMBL" id="RZS80472.1"/>
    </source>
</evidence>
<dbReference type="OrthoDB" id="7849608at2"/>
<dbReference type="InterPro" id="IPR050464">
    <property type="entry name" value="Zeta_carotene_desat/Oxidored"/>
</dbReference>
<keyword evidence="3" id="KW-1185">Reference proteome</keyword>